<reference evidence="13 14" key="1">
    <citation type="submission" date="2022-05" db="EMBL/GenBank/DDBJ databases">
        <authorList>
            <consortium name="Genoscope - CEA"/>
            <person name="William W."/>
        </authorList>
    </citation>
    <scope>NUCLEOTIDE SEQUENCE [LARGE SCALE GENOMIC DNA]</scope>
</reference>
<keyword evidence="9 11" id="KW-0739">Sodium transport</keyword>
<keyword evidence="6" id="KW-0915">Sodium</keyword>
<feature type="transmembrane region" description="Helical" evidence="12">
    <location>
        <begin position="467"/>
        <end position="487"/>
    </location>
</feature>
<evidence type="ECO:0000256" key="5">
    <source>
        <dbReference type="ARBA" id="ARBA00022989"/>
    </source>
</evidence>
<evidence type="ECO:0000256" key="6">
    <source>
        <dbReference type="ARBA" id="ARBA00023053"/>
    </source>
</evidence>
<proteinExistence type="inferred from homology"/>
<dbReference type="EMBL" id="CALNXJ010000017">
    <property type="protein sequence ID" value="CAH3119806.1"/>
    <property type="molecule type" value="Genomic_DNA"/>
</dbReference>
<dbReference type="Gene3D" id="1.10.287.770">
    <property type="entry name" value="YojJ-like"/>
    <property type="match status" value="1"/>
</dbReference>
<evidence type="ECO:0000256" key="1">
    <source>
        <dbReference type="ARBA" id="ARBA00004141"/>
    </source>
</evidence>
<keyword evidence="7 11" id="KW-0406">Ion transport</keyword>
<keyword evidence="4 11" id="KW-0812">Transmembrane</keyword>
<sequence>MEDFEISEIDIKQRPSSVLPRSIKVGPEVATTPLPQGKQSAAVQEKWNGFVESSTLHGLQHVFGGRTLARRVIWALFLLLGIGWFSLQTQKLLTKYFSYPVTTKVTLVYEENPEFPAVSICNFNMFRRSVVREAGYEKILNYVLRKASGIDVSGETINWELYESINLTEFHFAMGHQIYNTLHQCYWDGGLCTYENFTPVLTSMGLCYTFNSGKDGQPILRVRQAGSDFALHLMLDVQQWDYGALGSRAGLMVFIHDHETPPLVAQLGFAVGPGTSTFAAINKQKTISLPDPYESNCLDKNDSKVPGYKTYTILGCLLMCQTKYIIEKCGCRDVGMPAINDTRMCKALDLSDCVLREKGNFRKLKDQQCECPVPCSTTSFRPILSYAAFPSDEYIKQSHELYEMYGSNTSEASLDFIQGYMSQNMLELVIYFEELSYHVIEQTPAYDSESLFAEIGGQVGLCVGASLLTVLEFCDVIIAIIGICFGFR</sequence>
<evidence type="ECO:0000256" key="4">
    <source>
        <dbReference type="ARBA" id="ARBA00022692"/>
    </source>
</evidence>
<evidence type="ECO:0008006" key="15">
    <source>
        <dbReference type="Google" id="ProtNLM"/>
    </source>
</evidence>
<comment type="subcellular location">
    <subcellularLocation>
        <location evidence="1">Membrane</location>
        <topology evidence="1">Multi-pass membrane protein</topology>
    </subcellularLocation>
</comment>
<evidence type="ECO:0000256" key="11">
    <source>
        <dbReference type="RuleBase" id="RU000679"/>
    </source>
</evidence>
<evidence type="ECO:0000256" key="2">
    <source>
        <dbReference type="ARBA" id="ARBA00022448"/>
    </source>
</evidence>
<dbReference type="Proteomes" id="UP001159428">
    <property type="component" value="Unassembled WGS sequence"/>
</dbReference>
<feature type="transmembrane region" description="Helical" evidence="12">
    <location>
        <begin position="68"/>
        <end position="87"/>
    </location>
</feature>
<dbReference type="InterPro" id="IPR001873">
    <property type="entry name" value="ENaC"/>
</dbReference>
<keyword evidence="10 11" id="KW-0407">Ion channel</keyword>
<organism evidence="13 14">
    <name type="scientific">Pocillopora meandrina</name>
    <dbReference type="NCBI Taxonomy" id="46732"/>
    <lineage>
        <taxon>Eukaryota</taxon>
        <taxon>Metazoa</taxon>
        <taxon>Cnidaria</taxon>
        <taxon>Anthozoa</taxon>
        <taxon>Hexacorallia</taxon>
        <taxon>Scleractinia</taxon>
        <taxon>Astrocoeniina</taxon>
        <taxon>Pocilloporidae</taxon>
        <taxon>Pocillopora</taxon>
    </lineage>
</organism>
<protein>
    <recommendedName>
        <fullName evidence="15">Acid-sensing ion channel 1-like</fullName>
    </recommendedName>
</protein>
<evidence type="ECO:0000313" key="13">
    <source>
        <dbReference type="EMBL" id="CAH3119806.1"/>
    </source>
</evidence>
<dbReference type="AlphaFoldDB" id="A0AAU9WN23"/>
<dbReference type="Gene3D" id="2.60.470.10">
    <property type="entry name" value="Acid-sensing ion channels like domains"/>
    <property type="match status" value="1"/>
</dbReference>
<accession>A0AAU9WN23</accession>
<evidence type="ECO:0000256" key="12">
    <source>
        <dbReference type="SAM" id="Phobius"/>
    </source>
</evidence>
<comment type="similarity">
    <text evidence="11">Belongs to the amiloride-sensitive sodium channel (TC 1.A.6) family.</text>
</comment>
<dbReference type="PRINTS" id="PR01078">
    <property type="entry name" value="AMINACHANNEL"/>
</dbReference>
<comment type="caution">
    <text evidence="13">The sequence shown here is derived from an EMBL/GenBank/DDBJ whole genome shotgun (WGS) entry which is preliminary data.</text>
</comment>
<evidence type="ECO:0000256" key="7">
    <source>
        <dbReference type="ARBA" id="ARBA00023065"/>
    </source>
</evidence>
<keyword evidence="14" id="KW-1185">Reference proteome</keyword>
<gene>
    <name evidence="13" type="ORF">PMEA_00008499</name>
</gene>
<evidence type="ECO:0000256" key="8">
    <source>
        <dbReference type="ARBA" id="ARBA00023136"/>
    </source>
</evidence>
<dbReference type="Pfam" id="PF00858">
    <property type="entry name" value="ASC"/>
    <property type="match status" value="1"/>
</dbReference>
<dbReference type="GO" id="GO:0005886">
    <property type="term" value="C:plasma membrane"/>
    <property type="evidence" value="ECO:0007669"/>
    <property type="project" value="TreeGrafter"/>
</dbReference>
<keyword evidence="8 12" id="KW-0472">Membrane</keyword>
<keyword evidence="5 12" id="KW-1133">Transmembrane helix</keyword>
<name>A0AAU9WN23_9CNID</name>
<dbReference type="GO" id="GO:0015280">
    <property type="term" value="F:ligand-gated sodium channel activity"/>
    <property type="evidence" value="ECO:0007669"/>
    <property type="project" value="TreeGrafter"/>
</dbReference>
<evidence type="ECO:0000256" key="3">
    <source>
        <dbReference type="ARBA" id="ARBA00022461"/>
    </source>
</evidence>
<evidence type="ECO:0000256" key="9">
    <source>
        <dbReference type="ARBA" id="ARBA00023201"/>
    </source>
</evidence>
<evidence type="ECO:0000256" key="10">
    <source>
        <dbReference type="ARBA" id="ARBA00023303"/>
    </source>
</evidence>
<keyword evidence="3 11" id="KW-0894">Sodium channel</keyword>
<evidence type="ECO:0000313" key="14">
    <source>
        <dbReference type="Proteomes" id="UP001159428"/>
    </source>
</evidence>
<keyword evidence="2 11" id="KW-0813">Transport</keyword>
<dbReference type="PANTHER" id="PTHR11690">
    <property type="entry name" value="AMILORIDE-SENSITIVE SODIUM CHANNEL-RELATED"/>
    <property type="match status" value="1"/>
</dbReference>